<evidence type="ECO:0000259" key="9">
    <source>
        <dbReference type="Pfam" id="PF01274"/>
    </source>
</evidence>
<dbReference type="AlphaFoldDB" id="A0A521CJ63"/>
<feature type="domain" description="Malate synthase N-terminal" evidence="10">
    <location>
        <begin position="10"/>
        <end position="70"/>
    </location>
</feature>
<comment type="catalytic activity">
    <reaction evidence="6 8">
        <text>glyoxylate + acetyl-CoA + H2O = (S)-malate + CoA + H(+)</text>
        <dbReference type="Rhea" id="RHEA:18181"/>
        <dbReference type="ChEBI" id="CHEBI:15377"/>
        <dbReference type="ChEBI" id="CHEBI:15378"/>
        <dbReference type="ChEBI" id="CHEBI:15589"/>
        <dbReference type="ChEBI" id="CHEBI:36655"/>
        <dbReference type="ChEBI" id="CHEBI:57287"/>
        <dbReference type="ChEBI" id="CHEBI:57288"/>
        <dbReference type="EC" id="2.3.3.9"/>
    </reaction>
</comment>
<comment type="similarity">
    <text evidence="1 8">Belongs to the malate synthase family.</text>
</comment>
<dbReference type="GO" id="GO:0005737">
    <property type="term" value="C:cytoplasm"/>
    <property type="evidence" value="ECO:0007669"/>
    <property type="project" value="TreeGrafter"/>
</dbReference>
<feature type="domain" description="Malate synthase TIM barrel" evidence="9">
    <location>
        <begin position="161"/>
        <end position="407"/>
    </location>
</feature>
<dbReference type="InterPro" id="IPR048356">
    <property type="entry name" value="MS_N"/>
</dbReference>
<dbReference type="InterPro" id="IPR044856">
    <property type="entry name" value="Malate_synth_C_sf"/>
</dbReference>
<feature type="active site" description="Proton acceptor" evidence="7">
    <location>
        <position position="165"/>
    </location>
</feature>
<dbReference type="PROSITE" id="PS00510">
    <property type="entry name" value="MALATE_SYNTHASE"/>
    <property type="match status" value="1"/>
</dbReference>
<evidence type="ECO:0000313" key="13">
    <source>
        <dbReference type="Proteomes" id="UP000315971"/>
    </source>
</evidence>
<dbReference type="EMBL" id="FXSZ01000004">
    <property type="protein sequence ID" value="SMO59432.1"/>
    <property type="molecule type" value="Genomic_DNA"/>
</dbReference>
<dbReference type="Pfam" id="PF20659">
    <property type="entry name" value="MS_C"/>
    <property type="match status" value="1"/>
</dbReference>
<dbReference type="FunFam" id="1.20.1220.12:FF:000001">
    <property type="entry name" value="Malate synthase"/>
    <property type="match status" value="1"/>
</dbReference>
<evidence type="ECO:0000256" key="4">
    <source>
        <dbReference type="ARBA" id="ARBA00022532"/>
    </source>
</evidence>
<name>A0A521CJ63_9SPHI</name>
<dbReference type="OrthoDB" id="9768429at2"/>
<dbReference type="SUPFAM" id="SSF51645">
    <property type="entry name" value="Malate synthase G"/>
    <property type="match status" value="1"/>
</dbReference>
<evidence type="ECO:0000256" key="7">
    <source>
        <dbReference type="PIRSR" id="PIRSR001363-1"/>
    </source>
</evidence>
<evidence type="ECO:0000256" key="3">
    <source>
        <dbReference type="ARBA" id="ARBA00022435"/>
    </source>
</evidence>
<keyword evidence="5 8" id="KW-0808">Transferase</keyword>
<dbReference type="RefSeq" id="WP_142603060.1">
    <property type="nucleotide sequence ID" value="NZ_FXSZ01000004.1"/>
</dbReference>
<dbReference type="NCBIfam" id="TIGR01344">
    <property type="entry name" value="malate_syn_A"/>
    <property type="match status" value="1"/>
</dbReference>
<dbReference type="Gene3D" id="3.20.20.360">
    <property type="entry name" value="Malate synthase, domain 3"/>
    <property type="match status" value="1"/>
</dbReference>
<dbReference type="GO" id="GO:0006097">
    <property type="term" value="P:glyoxylate cycle"/>
    <property type="evidence" value="ECO:0007669"/>
    <property type="project" value="UniProtKB-UniPathway"/>
</dbReference>
<dbReference type="PIRSF" id="PIRSF001363">
    <property type="entry name" value="Malate_synth"/>
    <property type="match status" value="1"/>
</dbReference>
<evidence type="ECO:0000256" key="6">
    <source>
        <dbReference type="ARBA" id="ARBA00047918"/>
    </source>
</evidence>
<organism evidence="12 13">
    <name type="scientific">Solitalea koreensis</name>
    <dbReference type="NCBI Taxonomy" id="543615"/>
    <lineage>
        <taxon>Bacteria</taxon>
        <taxon>Pseudomonadati</taxon>
        <taxon>Bacteroidota</taxon>
        <taxon>Sphingobacteriia</taxon>
        <taxon>Sphingobacteriales</taxon>
        <taxon>Sphingobacteriaceae</taxon>
        <taxon>Solitalea</taxon>
    </lineage>
</organism>
<dbReference type="FunFam" id="3.20.20.360:FF:000001">
    <property type="entry name" value="Malate synthase"/>
    <property type="match status" value="1"/>
</dbReference>
<dbReference type="CDD" id="cd00727">
    <property type="entry name" value="malate_synt_A"/>
    <property type="match status" value="1"/>
</dbReference>
<dbReference type="EC" id="2.3.3.9" evidence="2 8"/>
<keyword evidence="4 8" id="KW-0816">Tricarboxylic acid cycle</keyword>
<dbReference type="InterPro" id="IPR006252">
    <property type="entry name" value="Malate_synthA"/>
</dbReference>
<dbReference type="Pfam" id="PF01274">
    <property type="entry name" value="MS_TIM-barrel"/>
    <property type="match status" value="1"/>
</dbReference>
<dbReference type="GO" id="GO:0006099">
    <property type="term" value="P:tricarboxylic acid cycle"/>
    <property type="evidence" value="ECO:0007669"/>
    <property type="project" value="UniProtKB-KW"/>
</dbReference>
<reference evidence="12 13" key="1">
    <citation type="submission" date="2017-05" db="EMBL/GenBank/DDBJ databases">
        <authorList>
            <person name="Varghese N."/>
            <person name="Submissions S."/>
        </authorList>
    </citation>
    <scope>NUCLEOTIDE SEQUENCE [LARGE SCALE GENOMIC DNA]</scope>
    <source>
        <strain evidence="12 13">DSM 21342</strain>
    </source>
</reference>
<dbReference type="UniPathway" id="UPA00703">
    <property type="reaction ID" value="UER00720"/>
</dbReference>
<sequence>MENTISQPLVAIRNGYDGQHSQLLTPAAIEFMVALHRNFEETRRDLLCNRMERQRDINNGQMPDFLPETEWIRSADWKVASTPADLQNRKVEITGPVDRKMIINGLNSGANVYMADFEDATSPTWENVIEGQQNLYHAIRRKIDFETPEGKSYKLNDKTAVLMVRPRGWHLDENHFQVDGRSISASLFDFGLYFFHNAHELIRRGTAPYFYLPKLESHLEARLWNQVFEFAQEKLGIPHGMVKCTVLIETILAAFEMDEILFELRDHITGLNAGRWDYIFSIIKKFRLNSRFILPDRSQVTMRVPFMHAYTQLLVQTCHKRGAHAMGGMAAFIPSRKDEDVNLMTFEKVKEDKDFEVANGFDGTWVAHPDLIAVARASFDKALGDKPHQKYNLLEDIDIKACDLLNIPSAQNHITEQGIRLNINVGIRYIASWLNGVGAAAINNLMEDAATAEISRAQVWQWIRHGSIMANWKLIDRAYVSTIIEEEKEKLRAEVGEEGFHKEKFLLASCLFSELIFAKQFPEFLTLLAYPYIQYND</sequence>
<dbReference type="Gene3D" id="1.20.1220.12">
    <property type="entry name" value="Malate synthase, domain III"/>
    <property type="match status" value="1"/>
</dbReference>
<dbReference type="PANTHER" id="PTHR42902:SF1">
    <property type="entry name" value="MALATE SYNTHASE 1-RELATED"/>
    <property type="match status" value="1"/>
</dbReference>
<dbReference type="Pfam" id="PF20656">
    <property type="entry name" value="MS_N"/>
    <property type="match status" value="1"/>
</dbReference>
<comment type="pathway">
    <text evidence="8">Carbohydrate metabolism; glyoxylate cycle; (S)-malate from isocitrate: step 2/2.</text>
</comment>
<dbReference type="PANTHER" id="PTHR42902">
    <property type="entry name" value="MALATE SYNTHASE"/>
    <property type="match status" value="1"/>
</dbReference>
<dbReference type="GO" id="GO:0004474">
    <property type="term" value="F:malate synthase activity"/>
    <property type="evidence" value="ECO:0007669"/>
    <property type="project" value="UniProtKB-EC"/>
</dbReference>
<accession>A0A521CJ63</accession>
<gene>
    <name evidence="12" type="ORF">SAMN06265350_104124</name>
</gene>
<proteinExistence type="inferred from homology"/>
<keyword evidence="3 8" id="KW-0329">Glyoxylate bypass</keyword>
<evidence type="ECO:0000256" key="1">
    <source>
        <dbReference type="ARBA" id="ARBA00006394"/>
    </source>
</evidence>
<dbReference type="InterPro" id="IPR048355">
    <property type="entry name" value="MS_C"/>
</dbReference>
<protein>
    <recommendedName>
        <fullName evidence="2 8">Malate synthase</fullName>
        <ecNumber evidence="2 8">2.3.3.9</ecNumber>
    </recommendedName>
</protein>
<keyword evidence="13" id="KW-1185">Reference proteome</keyword>
<dbReference type="InterPro" id="IPR011076">
    <property type="entry name" value="Malate_synth_sf"/>
</dbReference>
<evidence type="ECO:0000313" key="12">
    <source>
        <dbReference type="EMBL" id="SMO59432.1"/>
    </source>
</evidence>
<evidence type="ECO:0000259" key="11">
    <source>
        <dbReference type="Pfam" id="PF20659"/>
    </source>
</evidence>
<dbReference type="Proteomes" id="UP000315971">
    <property type="component" value="Unassembled WGS sequence"/>
</dbReference>
<evidence type="ECO:0000256" key="5">
    <source>
        <dbReference type="ARBA" id="ARBA00022679"/>
    </source>
</evidence>
<dbReference type="InterPro" id="IPR046363">
    <property type="entry name" value="MS_N_TIM-barrel_dom"/>
</dbReference>
<feature type="domain" description="Malate synthase C-terminal" evidence="11">
    <location>
        <begin position="414"/>
        <end position="531"/>
    </location>
</feature>
<dbReference type="InterPro" id="IPR001465">
    <property type="entry name" value="Malate_synthase_TIM"/>
</dbReference>
<evidence type="ECO:0000259" key="10">
    <source>
        <dbReference type="Pfam" id="PF20656"/>
    </source>
</evidence>
<feature type="active site" description="Proton donor" evidence="7">
    <location>
        <position position="448"/>
    </location>
</feature>
<dbReference type="InterPro" id="IPR019830">
    <property type="entry name" value="Malate_synthase_CS"/>
</dbReference>
<evidence type="ECO:0000256" key="2">
    <source>
        <dbReference type="ARBA" id="ARBA00012636"/>
    </source>
</evidence>
<evidence type="ECO:0000256" key="8">
    <source>
        <dbReference type="RuleBase" id="RU000555"/>
    </source>
</evidence>